<dbReference type="AlphaFoldDB" id="A0AAV7N078"/>
<dbReference type="EMBL" id="JANPWB010000013">
    <property type="protein sequence ID" value="KAJ1108064.1"/>
    <property type="molecule type" value="Genomic_DNA"/>
</dbReference>
<name>A0AAV7N078_PLEWA</name>
<dbReference type="Proteomes" id="UP001066276">
    <property type="component" value="Chromosome 9"/>
</dbReference>
<reference evidence="1" key="1">
    <citation type="journal article" date="2022" name="bioRxiv">
        <title>Sequencing and chromosome-scale assembly of the giantPleurodeles waltlgenome.</title>
        <authorList>
            <person name="Brown T."/>
            <person name="Elewa A."/>
            <person name="Iarovenko S."/>
            <person name="Subramanian E."/>
            <person name="Araus A.J."/>
            <person name="Petzold A."/>
            <person name="Susuki M."/>
            <person name="Suzuki K.-i.T."/>
            <person name="Hayashi T."/>
            <person name="Toyoda A."/>
            <person name="Oliveira C."/>
            <person name="Osipova E."/>
            <person name="Leigh N.D."/>
            <person name="Simon A."/>
            <person name="Yun M.H."/>
        </authorList>
    </citation>
    <scope>NUCLEOTIDE SEQUENCE</scope>
    <source>
        <strain evidence="1">20211129_DDA</strain>
        <tissue evidence="1">Liver</tissue>
    </source>
</reference>
<keyword evidence="2" id="KW-1185">Reference proteome</keyword>
<organism evidence="1 2">
    <name type="scientific">Pleurodeles waltl</name>
    <name type="common">Iberian ribbed newt</name>
    <dbReference type="NCBI Taxonomy" id="8319"/>
    <lineage>
        <taxon>Eukaryota</taxon>
        <taxon>Metazoa</taxon>
        <taxon>Chordata</taxon>
        <taxon>Craniata</taxon>
        <taxon>Vertebrata</taxon>
        <taxon>Euteleostomi</taxon>
        <taxon>Amphibia</taxon>
        <taxon>Batrachia</taxon>
        <taxon>Caudata</taxon>
        <taxon>Salamandroidea</taxon>
        <taxon>Salamandridae</taxon>
        <taxon>Pleurodelinae</taxon>
        <taxon>Pleurodeles</taxon>
    </lineage>
</organism>
<protein>
    <submittedName>
        <fullName evidence="1">Uncharacterized protein</fullName>
    </submittedName>
</protein>
<accession>A0AAV7N078</accession>
<evidence type="ECO:0000313" key="1">
    <source>
        <dbReference type="EMBL" id="KAJ1108064.1"/>
    </source>
</evidence>
<evidence type="ECO:0000313" key="2">
    <source>
        <dbReference type="Proteomes" id="UP001066276"/>
    </source>
</evidence>
<gene>
    <name evidence="1" type="ORF">NDU88_005448</name>
</gene>
<comment type="caution">
    <text evidence="1">The sequence shown here is derived from an EMBL/GenBank/DDBJ whole genome shotgun (WGS) entry which is preliminary data.</text>
</comment>
<sequence length="109" mass="11638">MAPFITDLISPEDIHYLVEGAAVLQCQRESGPGKDIADALQIQLHSGLGLQLEYDLAGGSSEDTTFQDVLTLTVSLSAAHLGCRTGFHHREASQSSVRYASLPALMLSP</sequence>
<proteinExistence type="predicted"/>